<dbReference type="InterPro" id="IPR005895">
    <property type="entry name" value="ABC_transptr_haem_export_CcmA"/>
</dbReference>
<dbReference type="InterPro" id="IPR027417">
    <property type="entry name" value="P-loop_NTPase"/>
</dbReference>
<dbReference type="PROSITE" id="PS50893">
    <property type="entry name" value="ABC_TRANSPORTER_2"/>
    <property type="match status" value="1"/>
</dbReference>
<protein>
    <submittedName>
        <fullName evidence="8">Heme ABC exporter ATP-binding protein CcmA</fullName>
    </submittedName>
</protein>
<evidence type="ECO:0000256" key="4">
    <source>
        <dbReference type="ARBA" id="ARBA00022840"/>
    </source>
</evidence>
<dbReference type="InterPro" id="IPR003439">
    <property type="entry name" value="ABC_transporter-like_ATP-bd"/>
</dbReference>
<dbReference type="Pfam" id="PF00005">
    <property type="entry name" value="ABC_tran"/>
    <property type="match status" value="1"/>
</dbReference>
<feature type="domain" description="ABC transporter" evidence="7">
    <location>
        <begin position="9"/>
        <end position="204"/>
    </location>
</feature>
<sequence length="204" mass="22035">MRDQGSENLRAEALSCVRGDKLLFRDLSFALEPGQSGLVIGPNGVGKSSLLRLIAGLLHPFSGVIDAPTSIALCDDRMALDENLPLATALRFWAKLDGRTDNQCTNAIAAAGMDHLAEVPIRYFSTGQRQRARLARTFLSDAKLWLLDEPANGLDTASADLLGRTLQTHLDRGGMILAASHITLPIAFDLTLELAALEQMETLL</sequence>
<reference evidence="8 9" key="1">
    <citation type="submission" date="2021-03" db="EMBL/GenBank/DDBJ databases">
        <title>Complete genome of Parasphingorhabdus_sp.JHSY0214.</title>
        <authorList>
            <person name="Yoo J.H."/>
            <person name="Bae J.W."/>
        </authorList>
    </citation>
    <scope>NUCLEOTIDE SEQUENCE [LARGE SCALE GENOMIC DNA]</scope>
    <source>
        <strain evidence="8 9">JHSY0214</strain>
    </source>
</reference>
<keyword evidence="2" id="KW-0547">Nucleotide-binding</keyword>
<keyword evidence="1" id="KW-0813">Transport</keyword>
<dbReference type="EMBL" id="CP071794">
    <property type="protein sequence ID" value="QTD54514.1"/>
    <property type="molecule type" value="Genomic_DNA"/>
</dbReference>
<dbReference type="NCBIfam" id="TIGR01189">
    <property type="entry name" value="ccmA"/>
    <property type="match status" value="1"/>
</dbReference>
<accession>A0ABX7SZ14</accession>
<evidence type="ECO:0000256" key="6">
    <source>
        <dbReference type="ARBA" id="ARBA00023136"/>
    </source>
</evidence>
<dbReference type="SUPFAM" id="SSF52540">
    <property type="entry name" value="P-loop containing nucleoside triphosphate hydrolases"/>
    <property type="match status" value="1"/>
</dbReference>
<keyword evidence="5" id="KW-1278">Translocase</keyword>
<gene>
    <name evidence="8" type="primary">ccmA</name>
    <name evidence="8" type="ORF">J4G78_09435</name>
</gene>
<dbReference type="GO" id="GO:0005524">
    <property type="term" value="F:ATP binding"/>
    <property type="evidence" value="ECO:0007669"/>
    <property type="project" value="UniProtKB-KW"/>
</dbReference>
<dbReference type="PANTHER" id="PTHR43499:SF1">
    <property type="entry name" value="ABC TRANSPORTER I FAMILY MEMBER 1"/>
    <property type="match status" value="1"/>
</dbReference>
<evidence type="ECO:0000313" key="9">
    <source>
        <dbReference type="Proteomes" id="UP000663923"/>
    </source>
</evidence>
<keyword evidence="4 8" id="KW-0067">ATP-binding</keyword>
<evidence type="ECO:0000256" key="2">
    <source>
        <dbReference type="ARBA" id="ARBA00022741"/>
    </source>
</evidence>
<evidence type="ECO:0000256" key="1">
    <source>
        <dbReference type="ARBA" id="ARBA00022448"/>
    </source>
</evidence>
<organism evidence="8 9">
    <name type="scientific">Parasphingorhabdus cellanae</name>
    <dbReference type="NCBI Taxonomy" id="2806553"/>
    <lineage>
        <taxon>Bacteria</taxon>
        <taxon>Pseudomonadati</taxon>
        <taxon>Pseudomonadota</taxon>
        <taxon>Alphaproteobacteria</taxon>
        <taxon>Sphingomonadales</taxon>
        <taxon>Sphingomonadaceae</taxon>
        <taxon>Parasphingorhabdus</taxon>
    </lineage>
</organism>
<keyword evidence="3" id="KW-0201">Cytochrome c-type biogenesis</keyword>
<evidence type="ECO:0000313" key="8">
    <source>
        <dbReference type="EMBL" id="QTD54514.1"/>
    </source>
</evidence>
<proteinExistence type="predicted"/>
<name>A0ABX7SZ14_9SPHN</name>
<dbReference type="PANTHER" id="PTHR43499">
    <property type="entry name" value="ABC TRANSPORTER I FAMILY MEMBER 1"/>
    <property type="match status" value="1"/>
</dbReference>
<evidence type="ECO:0000256" key="3">
    <source>
        <dbReference type="ARBA" id="ARBA00022748"/>
    </source>
</evidence>
<dbReference type="RefSeq" id="WP_207986348.1">
    <property type="nucleotide sequence ID" value="NZ_CP071794.1"/>
</dbReference>
<evidence type="ECO:0000256" key="5">
    <source>
        <dbReference type="ARBA" id="ARBA00022967"/>
    </source>
</evidence>
<dbReference type="Gene3D" id="3.40.50.300">
    <property type="entry name" value="P-loop containing nucleotide triphosphate hydrolases"/>
    <property type="match status" value="1"/>
</dbReference>
<evidence type="ECO:0000259" key="7">
    <source>
        <dbReference type="PROSITE" id="PS50893"/>
    </source>
</evidence>
<keyword evidence="6" id="KW-0472">Membrane</keyword>
<dbReference type="Proteomes" id="UP000663923">
    <property type="component" value="Chromosome"/>
</dbReference>
<dbReference type="SMART" id="SM00382">
    <property type="entry name" value="AAA"/>
    <property type="match status" value="1"/>
</dbReference>
<dbReference type="InterPro" id="IPR003593">
    <property type="entry name" value="AAA+_ATPase"/>
</dbReference>
<keyword evidence="9" id="KW-1185">Reference proteome</keyword>